<dbReference type="EMBL" id="JBJQND010000018">
    <property type="protein sequence ID" value="KAL3836769.1"/>
    <property type="molecule type" value="Genomic_DNA"/>
</dbReference>
<keyword evidence="3" id="KW-1185">Reference proteome</keyword>
<feature type="compositionally biased region" description="Polar residues" evidence="1">
    <location>
        <begin position="1"/>
        <end position="15"/>
    </location>
</feature>
<evidence type="ECO:0000313" key="2">
    <source>
        <dbReference type="EMBL" id="KAL3836769.1"/>
    </source>
</evidence>
<evidence type="ECO:0000256" key="1">
    <source>
        <dbReference type="SAM" id="MobiDB-lite"/>
    </source>
</evidence>
<name>A0ABD3TI87_SINWO</name>
<comment type="caution">
    <text evidence="2">The sequence shown here is derived from an EMBL/GenBank/DDBJ whole genome shotgun (WGS) entry which is preliminary data.</text>
</comment>
<reference evidence="2 3" key="1">
    <citation type="submission" date="2024-11" db="EMBL/GenBank/DDBJ databases">
        <title>Chromosome-level genome assembly of the freshwater bivalve Anodonta woodiana.</title>
        <authorList>
            <person name="Chen X."/>
        </authorList>
    </citation>
    <scope>NUCLEOTIDE SEQUENCE [LARGE SCALE GENOMIC DNA]</scope>
    <source>
        <strain evidence="2">MN2024</strain>
        <tissue evidence="2">Gills</tissue>
    </source>
</reference>
<feature type="region of interest" description="Disordered" evidence="1">
    <location>
        <begin position="1"/>
        <end position="20"/>
    </location>
</feature>
<proteinExistence type="predicted"/>
<evidence type="ECO:0000313" key="3">
    <source>
        <dbReference type="Proteomes" id="UP001634394"/>
    </source>
</evidence>
<gene>
    <name evidence="2" type="ORF">ACJMK2_022186</name>
</gene>
<accession>A0ABD3TI87</accession>
<organism evidence="2 3">
    <name type="scientific">Sinanodonta woodiana</name>
    <name type="common">Chinese pond mussel</name>
    <name type="synonym">Anodonta woodiana</name>
    <dbReference type="NCBI Taxonomy" id="1069815"/>
    <lineage>
        <taxon>Eukaryota</taxon>
        <taxon>Metazoa</taxon>
        <taxon>Spiralia</taxon>
        <taxon>Lophotrochozoa</taxon>
        <taxon>Mollusca</taxon>
        <taxon>Bivalvia</taxon>
        <taxon>Autobranchia</taxon>
        <taxon>Heteroconchia</taxon>
        <taxon>Palaeoheterodonta</taxon>
        <taxon>Unionida</taxon>
        <taxon>Unionoidea</taxon>
        <taxon>Unionidae</taxon>
        <taxon>Unioninae</taxon>
        <taxon>Sinanodonta</taxon>
    </lineage>
</organism>
<sequence length="113" mass="12762">MKMSNTDSVDPSQCNDVPLETGSGFTVIAQLESNREGSHASSFETISDHRKPASFLDPEGSTFNYETLARNVYVYSSNPNSNIDYDGYEHLNIVKERRDDNLKGNIYDIVQYE</sequence>
<dbReference type="AlphaFoldDB" id="A0ABD3TI87"/>
<protein>
    <submittedName>
        <fullName evidence="2">Uncharacterized protein</fullName>
    </submittedName>
</protein>
<dbReference type="Proteomes" id="UP001634394">
    <property type="component" value="Unassembled WGS sequence"/>
</dbReference>